<evidence type="ECO:0000313" key="2">
    <source>
        <dbReference type="EMBL" id="MFI9104380.1"/>
    </source>
</evidence>
<gene>
    <name evidence="2" type="ORF">ACIGXA_28080</name>
</gene>
<accession>A0ABW8CD58</accession>
<protein>
    <submittedName>
        <fullName evidence="2">DUF937 domain-containing protein</fullName>
    </submittedName>
</protein>
<dbReference type="RefSeq" id="WP_399654576.1">
    <property type="nucleotide sequence ID" value="NZ_JBITYG010000009.1"/>
</dbReference>
<dbReference type="Proteomes" id="UP001614394">
    <property type="component" value="Unassembled WGS sequence"/>
</dbReference>
<keyword evidence="1" id="KW-1133">Transmembrane helix</keyword>
<reference evidence="2 3" key="1">
    <citation type="submission" date="2024-10" db="EMBL/GenBank/DDBJ databases">
        <title>The Natural Products Discovery Center: Release of the First 8490 Sequenced Strains for Exploring Actinobacteria Biosynthetic Diversity.</title>
        <authorList>
            <person name="Kalkreuter E."/>
            <person name="Kautsar S.A."/>
            <person name="Yang D."/>
            <person name="Bader C.D."/>
            <person name="Teijaro C.N."/>
            <person name="Fluegel L."/>
            <person name="Davis C.M."/>
            <person name="Simpson J.R."/>
            <person name="Lauterbach L."/>
            <person name="Steele A.D."/>
            <person name="Gui C."/>
            <person name="Meng S."/>
            <person name="Li G."/>
            <person name="Viehrig K."/>
            <person name="Ye F."/>
            <person name="Su P."/>
            <person name="Kiefer A.F."/>
            <person name="Nichols A."/>
            <person name="Cepeda A.J."/>
            <person name="Yan W."/>
            <person name="Fan B."/>
            <person name="Jiang Y."/>
            <person name="Adhikari A."/>
            <person name="Zheng C.-J."/>
            <person name="Schuster L."/>
            <person name="Cowan T.M."/>
            <person name="Smanski M.J."/>
            <person name="Chevrette M.G."/>
            <person name="De Carvalho L.P.S."/>
            <person name="Shen B."/>
        </authorList>
    </citation>
    <scope>NUCLEOTIDE SEQUENCE [LARGE SCALE GENOMIC DNA]</scope>
    <source>
        <strain evidence="2 3">NPDC053399</strain>
    </source>
</reference>
<keyword evidence="1" id="KW-0812">Transmembrane</keyword>
<organism evidence="2 3">
    <name type="scientific">Streptomyces fildesensis</name>
    <dbReference type="NCBI Taxonomy" id="375757"/>
    <lineage>
        <taxon>Bacteria</taxon>
        <taxon>Bacillati</taxon>
        <taxon>Actinomycetota</taxon>
        <taxon>Actinomycetes</taxon>
        <taxon>Kitasatosporales</taxon>
        <taxon>Streptomycetaceae</taxon>
        <taxon>Streptomyces</taxon>
    </lineage>
</organism>
<name>A0ABW8CD58_9ACTN</name>
<keyword evidence="1" id="KW-0472">Membrane</keyword>
<dbReference type="EMBL" id="JBITYG010000009">
    <property type="protein sequence ID" value="MFI9104380.1"/>
    <property type="molecule type" value="Genomic_DNA"/>
</dbReference>
<evidence type="ECO:0000256" key="1">
    <source>
        <dbReference type="SAM" id="Phobius"/>
    </source>
</evidence>
<dbReference type="Pfam" id="PF06078">
    <property type="entry name" value="DUF937"/>
    <property type="match status" value="1"/>
</dbReference>
<dbReference type="InterPro" id="IPR009282">
    <property type="entry name" value="DUF937"/>
</dbReference>
<comment type="caution">
    <text evidence="2">The sequence shown here is derived from an EMBL/GenBank/DDBJ whole genome shotgun (WGS) entry which is preliminary data.</text>
</comment>
<feature type="transmembrane region" description="Helical" evidence="1">
    <location>
        <begin position="117"/>
        <end position="138"/>
    </location>
</feature>
<evidence type="ECO:0000313" key="3">
    <source>
        <dbReference type="Proteomes" id="UP001614394"/>
    </source>
</evidence>
<proteinExistence type="predicted"/>
<sequence length="145" mass="14376">MSDQPLQNEVLSELGDDQIQEIAGVLGTDPESARKLVGTSVTSLTGVLTDDAVTPGGTAELSQALEQAATEPEPPAGAVGFAGLGGPASVAGGGMLVAVLRKVTAPTARAVSKKTGLPVAAVAGALELVIPVVATVLAKRARSKR</sequence>
<keyword evidence="3" id="KW-1185">Reference proteome</keyword>